<dbReference type="GO" id="GO:0003876">
    <property type="term" value="F:AMP deaminase activity"/>
    <property type="evidence" value="ECO:0007669"/>
    <property type="project" value="InterPro"/>
</dbReference>
<dbReference type="Pfam" id="PF19326">
    <property type="entry name" value="AMP_deaminase"/>
    <property type="match status" value="1"/>
</dbReference>
<dbReference type="EMBL" id="HBIM01001499">
    <property type="protein sequence ID" value="CAE0403086.1"/>
    <property type="molecule type" value="Transcribed_RNA"/>
</dbReference>
<dbReference type="InterPro" id="IPR006329">
    <property type="entry name" value="AMPD"/>
</dbReference>
<dbReference type="AlphaFoldDB" id="A0A7S3P3U3"/>
<feature type="compositionally biased region" description="Basic and acidic residues" evidence="2">
    <location>
        <begin position="72"/>
        <end position="89"/>
    </location>
</feature>
<dbReference type="GO" id="GO:0005829">
    <property type="term" value="C:cytosol"/>
    <property type="evidence" value="ECO:0007669"/>
    <property type="project" value="TreeGrafter"/>
</dbReference>
<dbReference type="Gene3D" id="4.10.800.20">
    <property type="match status" value="1"/>
</dbReference>
<accession>A0A7S3P3U3</accession>
<dbReference type="GO" id="GO:0046033">
    <property type="term" value="P:AMP metabolic process"/>
    <property type="evidence" value="ECO:0007669"/>
    <property type="project" value="TreeGrafter"/>
</dbReference>
<reference evidence="3" key="1">
    <citation type="submission" date="2021-01" db="EMBL/GenBank/DDBJ databases">
        <authorList>
            <person name="Corre E."/>
            <person name="Pelletier E."/>
            <person name="Niang G."/>
            <person name="Scheremetjew M."/>
            <person name="Finn R."/>
            <person name="Kale V."/>
            <person name="Holt S."/>
            <person name="Cochrane G."/>
            <person name="Meng A."/>
            <person name="Brown T."/>
            <person name="Cohen L."/>
        </authorList>
    </citation>
    <scope>NUCLEOTIDE SEQUENCE</scope>
    <source>
        <strain evidence="3">CCMP127</strain>
    </source>
</reference>
<evidence type="ECO:0000313" key="3">
    <source>
        <dbReference type="EMBL" id="CAE0403086.1"/>
    </source>
</evidence>
<dbReference type="PANTHER" id="PTHR11359:SF0">
    <property type="entry name" value="AMP DEAMINASE"/>
    <property type="match status" value="1"/>
</dbReference>
<protein>
    <recommendedName>
        <fullName evidence="4">AMP deaminase</fullName>
    </recommendedName>
</protein>
<organism evidence="3">
    <name type="scientific">Amphora coffeiformis</name>
    <dbReference type="NCBI Taxonomy" id="265554"/>
    <lineage>
        <taxon>Eukaryota</taxon>
        <taxon>Sar</taxon>
        <taxon>Stramenopiles</taxon>
        <taxon>Ochrophyta</taxon>
        <taxon>Bacillariophyta</taxon>
        <taxon>Bacillariophyceae</taxon>
        <taxon>Bacillariophycidae</taxon>
        <taxon>Thalassiophysales</taxon>
        <taxon>Catenulaceae</taxon>
        <taxon>Amphora</taxon>
    </lineage>
</organism>
<dbReference type="GO" id="GO:0032264">
    <property type="term" value="P:IMP salvage"/>
    <property type="evidence" value="ECO:0007669"/>
    <property type="project" value="InterPro"/>
</dbReference>
<feature type="compositionally biased region" description="Basic residues" evidence="2">
    <location>
        <begin position="61"/>
        <end position="70"/>
    </location>
</feature>
<proteinExistence type="inferred from homology"/>
<dbReference type="InterPro" id="IPR032466">
    <property type="entry name" value="Metal_Hydrolase"/>
</dbReference>
<dbReference type="PANTHER" id="PTHR11359">
    <property type="entry name" value="AMP DEAMINASE"/>
    <property type="match status" value="1"/>
</dbReference>
<gene>
    <name evidence="3" type="ORF">ACOF00016_LOCUS1309</name>
</gene>
<dbReference type="Gene3D" id="3.20.20.140">
    <property type="entry name" value="Metal-dependent hydrolases"/>
    <property type="match status" value="1"/>
</dbReference>
<evidence type="ECO:0000256" key="2">
    <source>
        <dbReference type="SAM" id="MobiDB-lite"/>
    </source>
</evidence>
<evidence type="ECO:0008006" key="4">
    <source>
        <dbReference type="Google" id="ProtNLM"/>
    </source>
</evidence>
<feature type="region of interest" description="Disordered" evidence="2">
    <location>
        <begin position="20"/>
        <end position="94"/>
    </location>
</feature>
<evidence type="ECO:0000256" key="1">
    <source>
        <dbReference type="ARBA" id="ARBA00006676"/>
    </source>
</evidence>
<name>A0A7S3P3U3_9STRA</name>
<dbReference type="SUPFAM" id="SSF51556">
    <property type="entry name" value="Metallo-dependent hydrolases"/>
    <property type="match status" value="1"/>
</dbReference>
<comment type="similarity">
    <text evidence="1">Belongs to the metallo-dependent hydrolases superfamily. Adenosine and AMP deaminases family.</text>
</comment>
<sequence>MSKGRQSFYELGPPDPINYLRGSLIPYADDDTNQDGSSTFDDMRRLDSDEEGASDEEIKKFKPLKPRGRQVSRAEVKNYEDPPARERPSDGSAWPYRETLSFTRSLVFYGAGSITAESEEACTQIQRCRKLRQKYQGGKATVIRGGDVVGGDGITFRIGHDGVAEIYHASLPNENVVEVPSIEEFSKDYSNLVEMVSDGAMRSFCFQRLQMLSTSFKMHTTINRTIEQEEQNNLLGTDFYRTLKIDNHIHAAAAPSAKQFVEFVRRKLESEGDTVVNENGQTLAEVFEQAGLDKDHLTIDAFNVLADYSVYQRFDNFNTKYSPFRLADMRRIFLKTTNHIDGRYFAELLKIVLDRHEKSKGHNSACEMRLSIYGMERHEWLDLAKWVLRDWGHEDFPGPMISTHNRWHVQIPRLWRIYSKKPVENGQPARSFLEMIENIFVPMFEATLYPEKHPEVSELLKHIVAFDSVDDEGSLEEPCTHQRPHEWKTKKNPSYWWQLYFLWANLEVLNQLRIARGLNTIALRPHAGETGDPMHLAATYMLCESINHGILLDMQVSLQYLYYLDQVGLSISPLSNNFLFRKIAENPFPKFFRRGMNVTISSDDPLLFHMSDDALLEEYSVARATFDLSMTDMMEIARNSILQSGFEVSFKMQWLGKDYQKGLTFCDETITHVPLIRAKFRAEHLALEHMMVHLIAAGKKDQILRQMKVHFGHARDAHRDVLFENFEEVPSFPERGQL</sequence>